<feature type="region of interest" description="Disordered" evidence="5">
    <location>
        <begin position="1"/>
        <end position="26"/>
    </location>
</feature>
<feature type="transmembrane region" description="Helical" evidence="6">
    <location>
        <begin position="432"/>
        <end position="455"/>
    </location>
</feature>
<feature type="transmembrane region" description="Helical" evidence="6">
    <location>
        <begin position="201"/>
        <end position="222"/>
    </location>
</feature>
<feature type="transmembrane region" description="Helical" evidence="6">
    <location>
        <begin position="36"/>
        <end position="60"/>
    </location>
</feature>
<reference evidence="7 8" key="1">
    <citation type="submission" date="2016-10" db="EMBL/GenBank/DDBJ databases">
        <title>Proteomics and genomics reveal pathogen-plant mechanisms compatible with a hemibiotrophic lifestyle of Diplodia corticola.</title>
        <authorList>
            <person name="Fernandes I."/>
            <person name="De Jonge R."/>
            <person name="Van De Peer Y."/>
            <person name="Devreese B."/>
            <person name="Alves A."/>
            <person name="Esteves A.C."/>
        </authorList>
    </citation>
    <scope>NUCLEOTIDE SEQUENCE [LARGE SCALE GENOMIC DNA]</scope>
    <source>
        <strain evidence="7 8">CBS 112549</strain>
    </source>
</reference>
<evidence type="ECO:0000256" key="4">
    <source>
        <dbReference type="ARBA" id="ARBA00023136"/>
    </source>
</evidence>
<dbReference type="AlphaFoldDB" id="A0A1J9R6X2"/>
<dbReference type="Gene3D" id="1.20.1250.20">
    <property type="entry name" value="MFS general substrate transporter like domains"/>
    <property type="match status" value="1"/>
</dbReference>
<feature type="transmembrane region" description="Helical" evidence="6">
    <location>
        <begin position="167"/>
        <end position="189"/>
    </location>
</feature>
<dbReference type="InterPro" id="IPR011701">
    <property type="entry name" value="MFS"/>
</dbReference>
<evidence type="ECO:0000256" key="1">
    <source>
        <dbReference type="ARBA" id="ARBA00004141"/>
    </source>
</evidence>
<evidence type="ECO:0000256" key="6">
    <source>
        <dbReference type="SAM" id="Phobius"/>
    </source>
</evidence>
<gene>
    <name evidence="7" type="ORF">BKCO1_1400011</name>
</gene>
<dbReference type="InterPro" id="IPR036259">
    <property type="entry name" value="MFS_trans_sf"/>
</dbReference>
<evidence type="ECO:0000256" key="5">
    <source>
        <dbReference type="SAM" id="MobiDB-lite"/>
    </source>
</evidence>
<feature type="compositionally biased region" description="Polar residues" evidence="5">
    <location>
        <begin position="1"/>
        <end position="10"/>
    </location>
</feature>
<protein>
    <submittedName>
        <fullName evidence="7">Mfs transporter</fullName>
    </submittedName>
</protein>
<dbReference type="SUPFAM" id="SSF103473">
    <property type="entry name" value="MFS general substrate transporter"/>
    <property type="match status" value="1"/>
</dbReference>
<dbReference type="PANTHER" id="PTHR23507:SF1">
    <property type="entry name" value="FI18259P1-RELATED"/>
    <property type="match status" value="1"/>
</dbReference>
<accession>A0A1J9R6X2</accession>
<dbReference type="OrthoDB" id="194139at2759"/>
<keyword evidence="3 6" id="KW-1133">Transmembrane helix</keyword>
<keyword evidence="4 6" id="KW-0472">Membrane</keyword>
<dbReference type="EMBL" id="MNUE01000014">
    <property type="protein sequence ID" value="OJD35970.1"/>
    <property type="molecule type" value="Genomic_DNA"/>
</dbReference>
<evidence type="ECO:0000256" key="2">
    <source>
        <dbReference type="ARBA" id="ARBA00022692"/>
    </source>
</evidence>
<keyword evidence="2 6" id="KW-0812">Transmembrane</keyword>
<name>A0A1J9R6X2_9PEZI</name>
<comment type="subcellular location">
    <subcellularLocation>
        <location evidence="1">Membrane</location>
        <topology evidence="1">Multi-pass membrane protein</topology>
    </subcellularLocation>
</comment>
<dbReference type="GO" id="GO:0022857">
    <property type="term" value="F:transmembrane transporter activity"/>
    <property type="evidence" value="ECO:0007669"/>
    <property type="project" value="InterPro"/>
</dbReference>
<dbReference type="PANTHER" id="PTHR23507">
    <property type="entry name" value="ZGC:174356"/>
    <property type="match status" value="1"/>
</dbReference>
<feature type="transmembrane region" description="Helical" evidence="6">
    <location>
        <begin position="228"/>
        <end position="249"/>
    </location>
</feature>
<evidence type="ECO:0000313" key="8">
    <source>
        <dbReference type="Proteomes" id="UP000183809"/>
    </source>
</evidence>
<feature type="transmembrane region" description="Helical" evidence="6">
    <location>
        <begin position="374"/>
        <end position="393"/>
    </location>
</feature>
<proteinExistence type="predicted"/>
<feature type="transmembrane region" description="Helical" evidence="6">
    <location>
        <begin position="301"/>
        <end position="324"/>
    </location>
</feature>
<organism evidence="7 8">
    <name type="scientific">Diplodia corticola</name>
    <dbReference type="NCBI Taxonomy" id="236234"/>
    <lineage>
        <taxon>Eukaryota</taxon>
        <taxon>Fungi</taxon>
        <taxon>Dikarya</taxon>
        <taxon>Ascomycota</taxon>
        <taxon>Pezizomycotina</taxon>
        <taxon>Dothideomycetes</taxon>
        <taxon>Dothideomycetes incertae sedis</taxon>
        <taxon>Botryosphaeriales</taxon>
        <taxon>Botryosphaeriaceae</taxon>
        <taxon>Diplodia</taxon>
    </lineage>
</organism>
<comment type="caution">
    <text evidence="7">The sequence shown here is derived from an EMBL/GenBank/DDBJ whole genome shotgun (WGS) entry which is preliminary data.</text>
</comment>
<dbReference type="GO" id="GO:0016020">
    <property type="term" value="C:membrane"/>
    <property type="evidence" value="ECO:0007669"/>
    <property type="project" value="UniProtKB-SubCell"/>
</dbReference>
<feature type="transmembrane region" description="Helical" evidence="6">
    <location>
        <begin position="136"/>
        <end position="161"/>
    </location>
</feature>
<feature type="transmembrane region" description="Helical" evidence="6">
    <location>
        <begin position="399"/>
        <end position="420"/>
    </location>
</feature>
<dbReference type="Pfam" id="PF07690">
    <property type="entry name" value="MFS_1"/>
    <property type="match status" value="1"/>
</dbReference>
<keyword evidence="8" id="KW-1185">Reference proteome</keyword>
<dbReference type="RefSeq" id="XP_020132230.1">
    <property type="nucleotide sequence ID" value="XM_020271018.1"/>
</dbReference>
<feature type="transmembrane region" description="Helical" evidence="6">
    <location>
        <begin position="336"/>
        <end position="362"/>
    </location>
</feature>
<dbReference type="GeneID" id="31011277"/>
<dbReference type="Proteomes" id="UP000183809">
    <property type="component" value="Unassembled WGS sequence"/>
</dbReference>
<evidence type="ECO:0000313" key="7">
    <source>
        <dbReference type="EMBL" id="OJD35970.1"/>
    </source>
</evidence>
<evidence type="ECO:0000256" key="3">
    <source>
        <dbReference type="ARBA" id="ARBA00022989"/>
    </source>
</evidence>
<feature type="transmembrane region" description="Helical" evidence="6">
    <location>
        <begin position="467"/>
        <end position="488"/>
    </location>
</feature>
<sequence length="512" mass="55747">MTDALPTSSHGLDEQSPLLPRHPAPSTPKAKWSPAAISYLFLLVIVVGVAADAVSTPALTRIYESIYCRRYFAEHDPSLIGRDGRDSVPEELCKVPKVQGEVAMLKAWQTFFDAVGGISFAIPWGWYADSRGRKPVLLLTTYSLLARAIWIQIVCLCWKTLSLRLVWLSAIHSVSGGAPVFSALAYVVIADVTPQQERGAMFFRFGASQLFATFISSPLAAFLMRLGLFVPTIAGTVFYGLMCALVSLIPETKGYSSTKPPSRAGPFPPVESSTMRERIRKIPAHVRDSAAFLWSDRRISILVLVYSVHSLVIDANELLIQYISAHFAVSLSHATLVLAFQSALIIVHLLFVLPAITHFLTARLGMAVQLKDLYLARWSALFLSLGLLGIGIAPTLLLLITAIPFEVAGWGFTFVVRSLMTSFVESHHVARLYTVLTLVDTAVLMVGSPVTAALFDRGMSSGDGSTAGLPYVVCSLLVAVFGVLVLFVRIEGELPEEAVDGDEVTRREDGHV</sequence>